<keyword evidence="3" id="KW-1185">Reference proteome</keyword>
<name>A0ABY7N9H9_9MICO</name>
<evidence type="ECO:0000313" key="2">
    <source>
        <dbReference type="EMBL" id="WBM78925.1"/>
    </source>
</evidence>
<accession>A0ABY7N9H9</accession>
<feature type="compositionally biased region" description="Basic and acidic residues" evidence="1">
    <location>
        <begin position="59"/>
        <end position="103"/>
    </location>
</feature>
<feature type="region of interest" description="Disordered" evidence="1">
    <location>
        <begin position="25"/>
        <end position="163"/>
    </location>
</feature>
<feature type="compositionally biased region" description="Polar residues" evidence="1">
    <location>
        <begin position="111"/>
        <end position="122"/>
    </location>
</feature>
<sequence>MATTSTMKATGTGPSCHPMIPVIVELMYPSGEPPEQEAESLQRDVHGQRGGDGGEPGEPDQRSVDHPDDGRHDDHEHEAEDDHHHRLVVVDEERTDHHEEPGEGPHGQVDASDQQRNGLTQGDETERRDKGEHRVDVEVGEVAGVLAEQKRPEQGDDTDQEHRGGVVALQETTETGVLGGRFIGDDGHRSGRRTDGGVDHAFFADRSALEHFEGVPSRHHDDLVAETLELLRVRGGHDDGDAGG</sequence>
<feature type="compositionally biased region" description="Basic and acidic residues" evidence="1">
    <location>
        <begin position="124"/>
        <end position="137"/>
    </location>
</feature>
<proteinExistence type="predicted"/>
<organism evidence="2 3">
    <name type="scientific">Cryobacterium breve</name>
    <dbReference type="NCBI Taxonomy" id="1259258"/>
    <lineage>
        <taxon>Bacteria</taxon>
        <taxon>Bacillati</taxon>
        <taxon>Actinomycetota</taxon>
        <taxon>Actinomycetes</taxon>
        <taxon>Micrococcales</taxon>
        <taxon>Microbacteriaceae</taxon>
        <taxon>Cryobacterium</taxon>
    </lineage>
</organism>
<gene>
    <name evidence="2" type="ORF">KIV56_10065</name>
</gene>
<reference evidence="2 3" key="1">
    <citation type="submission" date="2021-05" db="EMBL/GenBank/DDBJ databases">
        <authorList>
            <person name="Kumar R."/>
            <person name="Kumar A."/>
            <person name="Mukhia S."/>
        </authorList>
    </citation>
    <scope>NUCLEOTIDE SEQUENCE [LARGE SCALE GENOMIC DNA]</scope>
    <source>
        <strain evidence="2 3">ERMR7:08</strain>
    </source>
</reference>
<evidence type="ECO:0000313" key="3">
    <source>
        <dbReference type="Proteomes" id="UP001212421"/>
    </source>
</evidence>
<feature type="compositionally biased region" description="Basic and acidic residues" evidence="1">
    <location>
        <begin position="148"/>
        <end position="163"/>
    </location>
</feature>
<dbReference type="EMBL" id="CP075584">
    <property type="protein sequence ID" value="WBM78925.1"/>
    <property type="molecule type" value="Genomic_DNA"/>
</dbReference>
<dbReference type="Proteomes" id="UP001212421">
    <property type="component" value="Chromosome"/>
</dbReference>
<evidence type="ECO:0000256" key="1">
    <source>
        <dbReference type="SAM" id="MobiDB-lite"/>
    </source>
</evidence>
<protein>
    <submittedName>
        <fullName evidence="2">Uncharacterized protein</fullName>
    </submittedName>
</protein>
<feature type="compositionally biased region" description="Basic and acidic residues" evidence="1">
    <location>
        <begin position="40"/>
        <end position="49"/>
    </location>
</feature>